<protein>
    <recommendedName>
        <fullName evidence="4">SGNH hydrolase-type esterase domain-containing protein</fullName>
    </recommendedName>
</protein>
<organism evidence="2 3">
    <name type="scientific">Methylocella tundrae</name>
    <dbReference type="NCBI Taxonomy" id="227605"/>
    <lineage>
        <taxon>Bacteria</taxon>
        <taxon>Pseudomonadati</taxon>
        <taxon>Pseudomonadota</taxon>
        <taxon>Alphaproteobacteria</taxon>
        <taxon>Hyphomicrobiales</taxon>
        <taxon>Beijerinckiaceae</taxon>
        <taxon>Methylocella</taxon>
    </lineage>
</organism>
<dbReference type="Gene3D" id="3.40.50.1110">
    <property type="entry name" value="SGNH hydrolase"/>
    <property type="match status" value="1"/>
</dbReference>
<dbReference type="SUPFAM" id="SSF52266">
    <property type="entry name" value="SGNH hydrolase"/>
    <property type="match status" value="1"/>
</dbReference>
<reference evidence="2 3" key="1">
    <citation type="submission" date="2019-05" db="EMBL/GenBank/DDBJ databases">
        <authorList>
            <person name="Farhan Ul Haque M."/>
        </authorList>
    </citation>
    <scope>NUCLEOTIDE SEQUENCE [LARGE SCALE GENOMIC DNA]</scope>
    <source>
        <strain evidence="2">2</strain>
    </source>
</reference>
<dbReference type="InterPro" id="IPR036514">
    <property type="entry name" value="SGNH_hydro_sf"/>
</dbReference>
<keyword evidence="1" id="KW-1133">Transmembrane helix</keyword>
<name>A0A8B6MCF6_METTU</name>
<dbReference type="Proteomes" id="UP000485880">
    <property type="component" value="Unassembled WGS sequence"/>
</dbReference>
<feature type="transmembrane region" description="Helical" evidence="1">
    <location>
        <begin position="32"/>
        <end position="52"/>
    </location>
</feature>
<evidence type="ECO:0000256" key="1">
    <source>
        <dbReference type="SAM" id="Phobius"/>
    </source>
</evidence>
<evidence type="ECO:0000313" key="2">
    <source>
        <dbReference type="EMBL" id="VTZ52381.1"/>
    </source>
</evidence>
<evidence type="ECO:0000313" key="3">
    <source>
        <dbReference type="Proteomes" id="UP000485880"/>
    </source>
</evidence>
<sequence length="392" mass="43298">MARMISSALQLAAIPILVGLIVWLELAHPFPMFRLATFILVFVLLVRLAFAAKGKARDFLIVLASTAFGLAIAEGAANVAEPKGGGLTITHGWSVRQPIMGWGPDHAGTAHAEKRDPKTNALIYKADYTIDSNLLRETHSIDHGPAIVFFGDSYTFGDGIQDNETLPQVFADSLDRKQRVLNLGFTGYSPQQFLREMETSRFDAVIGPDPKLFVFLTAPWHAERTACKAYWTPHAPHYALEDGKIVYKGDCNEGANLLLREWLENSAAYRWLIEPYRHQLNHDDVDVYVSTLEAAVKLAKDKYGVPTLIPYLRVPPEYLRKTGFTDDAIMARLRDAGAIVIDASLDAQKNAGAVISIQGDGHPTPLANRLRAEMITNYIKQNMSGVLLSGLK</sequence>
<proteinExistence type="predicted"/>
<keyword evidence="1" id="KW-0472">Membrane</keyword>
<feature type="transmembrane region" description="Helical" evidence="1">
    <location>
        <begin position="59"/>
        <end position="80"/>
    </location>
</feature>
<accession>A0A8B6MCF6</accession>
<dbReference type="EMBL" id="CABFMQ020000142">
    <property type="protein sequence ID" value="VTZ52381.1"/>
    <property type="molecule type" value="Genomic_DNA"/>
</dbReference>
<dbReference type="GO" id="GO:0016788">
    <property type="term" value="F:hydrolase activity, acting on ester bonds"/>
    <property type="evidence" value="ECO:0007669"/>
    <property type="project" value="UniProtKB-ARBA"/>
</dbReference>
<keyword evidence="1" id="KW-0812">Transmembrane</keyword>
<comment type="caution">
    <text evidence="2">The sequence shown here is derived from an EMBL/GenBank/DDBJ whole genome shotgun (WGS) entry which is preliminary data.</text>
</comment>
<dbReference type="AlphaFoldDB" id="A0A8B6MCF6"/>
<gene>
    <name evidence="2" type="ORF">MPC4_80052</name>
</gene>
<feature type="transmembrane region" description="Helical" evidence="1">
    <location>
        <begin position="7"/>
        <end position="26"/>
    </location>
</feature>
<keyword evidence="3" id="KW-1185">Reference proteome</keyword>
<evidence type="ECO:0008006" key="4">
    <source>
        <dbReference type="Google" id="ProtNLM"/>
    </source>
</evidence>